<name>A0ABD0LPL2_9CAEN</name>
<evidence type="ECO:0000256" key="1">
    <source>
        <dbReference type="SAM" id="MobiDB-lite"/>
    </source>
</evidence>
<sequence>MPQLNLAAIPLGLSLFLGVALSAEDWYQCPEQDTFWDVGTDRCESCSGYCFDAEQRGMTKECQRLCPEYIASQQKADLTVNENSAGKSADGSTSLTTVVVVVAVIAGVLIVVVGAVLVVVYRKRTAPTGDLDLESSRTPSNAGNGGESETGASLLHLPHQETVEGQHGSQRLLPGYLCHSVPVNVGTDPADDRLRFRSDEKYT</sequence>
<gene>
    <name evidence="4" type="ORF">BaRGS_00007238</name>
</gene>
<keyword evidence="2" id="KW-1133">Transmembrane helix</keyword>
<dbReference type="EMBL" id="JACVVK020000031">
    <property type="protein sequence ID" value="KAK7501434.1"/>
    <property type="molecule type" value="Genomic_DNA"/>
</dbReference>
<evidence type="ECO:0000313" key="5">
    <source>
        <dbReference type="Proteomes" id="UP001519460"/>
    </source>
</evidence>
<reference evidence="4 5" key="1">
    <citation type="journal article" date="2023" name="Sci. Data">
        <title>Genome assembly of the Korean intertidal mud-creeper Batillaria attramentaria.</title>
        <authorList>
            <person name="Patra A.K."/>
            <person name="Ho P.T."/>
            <person name="Jun S."/>
            <person name="Lee S.J."/>
            <person name="Kim Y."/>
            <person name="Won Y.J."/>
        </authorList>
    </citation>
    <scope>NUCLEOTIDE SEQUENCE [LARGE SCALE GENOMIC DNA]</scope>
    <source>
        <strain evidence="4">Wonlab-2016</strain>
    </source>
</reference>
<evidence type="ECO:0000313" key="4">
    <source>
        <dbReference type="EMBL" id="KAK7501434.1"/>
    </source>
</evidence>
<evidence type="ECO:0000256" key="3">
    <source>
        <dbReference type="SAM" id="SignalP"/>
    </source>
</evidence>
<keyword evidence="3" id="KW-0732">Signal</keyword>
<keyword evidence="2" id="KW-0472">Membrane</keyword>
<organism evidence="4 5">
    <name type="scientific">Batillaria attramentaria</name>
    <dbReference type="NCBI Taxonomy" id="370345"/>
    <lineage>
        <taxon>Eukaryota</taxon>
        <taxon>Metazoa</taxon>
        <taxon>Spiralia</taxon>
        <taxon>Lophotrochozoa</taxon>
        <taxon>Mollusca</taxon>
        <taxon>Gastropoda</taxon>
        <taxon>Caenogastropoda</taxon>
        <taxon>Sorbeoconcha</taxon>
        <taxon>Cerithioidea</taxon>
        <taxon>Batillariidae</taxon>
        <taxon>Batillaria</taxon>
    </lineage>
</organism>
<feature type="chain" id="PRO_5044857241" evidence="3">
    <location>
        <begin position="23"/>
        <end position="203"/>
    </location>
</feature>
<protein>
    <submittedName>
        <fullName evidence="4">Uncharacterized protein</fullName>
    </submittedName>
</protein>
<comment type="caution">
    <text evidence="4">The sequence shown here is derived from an EMBL/GenBank/DDBJ whole genome shotgun (WGS) entry which is preliminary data.</text>
</comment>
<feature type="signal peptide" evidence="3">
    <location>
        <begin position="1"/>
        <end position="22"/>
    </location>
</feature>
<feature type="region of interest" description="Disordered" evidence="1">
    <location>
        <begin position="129"/>
        <end position="152"/>
    </location>
</feature>
<feature type="transmembrane region" description="Helical" evidence="2">
    <location>
        <begin position="98"/>
        <end position="121"/>
    </location>
</feature>
<dbReference type="AlphaFoldDB" id="A0ABD0LPL2"/>
<keyword evidence="2" id="KW-0812">Transmembrane</keyword>
<evidence type="ECO:0000256" key="2">
    <source>
        <dbReference type="SAM" id="Phobius"/>
    </source>
</evidence>
<dbReference type="Proteomes" id="UP001519460">
    <property type="component" value="Unassembled WGS sequence"/>
</dbReference>
<keyword evidence="5" id="KW-1185">Reference proteome</keyword>
<proteinExistence type="predicted"/>
<accession>A0ABD0LPL2</accession>